<dbReference type="AlphaFoldDB" id="A0A8R7PG65"/>
<reference evidence="3" key="1">
    <citation type="journal article" date="2013" name="Nature">
        <title>Draft genome of the wheat A-genome progenitor Triticum urartu.</title>
        <authorList>
            <person name="Ling H.Q."/>
            <person name="Zhao S."/>
            <person name="Liu D."/>
            <person name="Wang J."/>
            <person name="Sun H."/>
            <person name="Zhang C."/>
            <person name="Fan H."/>
            <person name="Li D."/>
            <person name="Dong L."/>
            <person name="Tao Y."/>
            <person name="Gao C."/>
            <person name="Wu H."/>
            <person name="Li Y."/>
            <person name="Cui Y."/>
            <person name="Guo X."/>
            <person name="Zheng S."/>
            <person name="Wang B."/>
            <person name="Yu K."/>
            <person name="Liang Q."/>
            <person name="Yang W."/>
            <person name="Lou X."/>
            <person name="Chen J."/>
            <person name="Feng M."/>
            <person name="Jian J."/>
            <person name="Zhang X."/>
            <person name="Luo G."/>
            <person name="Jiang Y."/>
            <person name="Liu J."/>
            <person name="Wang Z."/>
            <person name="Sha Y."/>
            <person name="Zhang B."/>
            <person name="Wu H."/>
            <person name="Tang D."/>
            <person name="Shen Q."/>
            <person name="Xue P."/>
            <person name="Zou S."/>
            <person name="Wang X."/>
            <person name="Liu X."/>
            <person name="Wang F."/>
            <person name="Yang Y."/>
            <person name="An X."/>
            <person name="Dong Z."/>
            <person name="Zhang K."/>
            <person name="Zhang X."/>
            <person name="Luo M.C."/>
            <person name="Dvorak J."/>
            <person name="Tong Y."/>
            <person name="Wang J."/>
            <person name="Yang H."/>
            <person name="Li Z."/>
            <person name="Wang D."/>
            <person name="Zhang A."/>
            <person name="Wang J."/>
        </authorList>
    </citation>
    <scope>NUCLEOTIDE SEQUENCE</scope>
    <source>
        <strain evidence="3">cv. G1812</strain>
    </source>
</reference>
<keyword evidence="3" id="KW-1185">Reference proteome</keyword>
<proteinExistence type="predicted"/>
<dbReference type="Proteomes" id="UP000015106">
    <property type="component" value="Chromosome 2"/>
</dbReference>
<dbReference type="Gramene" id="TuG1812G0200003647.01.T01">
    <property type="protein sequence ID" value="TuG1812G0200003647.01.T01"/>
    <property type="gene ID" value="TuG1812G0200003647.01"/>
</dbReference>
<dbReference type="EnsemblPlants" id="TuG1812G0200003647.01.T01">
    <property type="protein sequence ID" value="TuG1812G0200003647.01.T01"/>
    <property type="gene ID" value="TuG1812G0200003647.01"/>
</dbReference>
<reference evidence="2" key="2">
    <citation type="submission" date="2018-03" db="EMBL/GenBank/DDBJ databases">
        <title>The Triticum urartu genome reveals the dynamic nature of wheat genome evolution.</title>
        <authorList>
            <person name="Ling H."/>
            <person name="Ma B."/>
            <person name="Shi X."/>
            <person name="Liu H."/>
            <person name="Dong L."/>
            <person name="Sun H."/>
            <person name="Cao Y."/>
            <person name="Gao Q."/>
            <person name="Zheng S."/>
            <person name="Li Y."/>
            <person name="Yu Y."/>
            <person name="Du H."/>
            <person name="Qi M."/>
            <person name="Li Y."/>
            <person name="Yu H."/>
            <person name="Cui Y."/>
            <person name="Wang N."/>
            <person name="Chen C."/>
            <person name="Wu H."/>
            <person name="Zhao Y."/>
            <person name="Zhang J."/>
            <person name="Li Y."/>
            <person name="Zhou W."/>
            <person name="Zhang B."/>
            <person name="Hu W."/>
            <person name="Eijk M."/>
            <person name="Tang J."/>
            <person name="Witsenboer H."/>
            <person name="Zhao S."/>
            <person name="Li Z."/>
            <person name="Zhang A."/>
            <person name="Wang D."/>
            <person name="Liang C."/>
        </authorList>
    </citation>
    <scope>NUCLEOTIDE SEQUENCE [LARGE SCALE GENOMIC DNA]</scope>
    <source>
        <strain evidence="2">cv. G1812</strain>
    </source>
</reference>
<feature type="compositionally biased region" description="Low complexity" evidence="1">
    <location>
        <begin position="10"/>
        <end position="33"/>
    </location>
</feature>
<protein>
    <submittedName>
        <fullName evidence="2">Uncharacterized protein</fullName>
    </submittedName>
</protein>
<evidence type="ECO:0000313" key="2">
    <source>
        <dbReference type="EnsemblPlants" id="TuG1812G0200003647.01.T01"/>
    </source>
</evidence>
<evidence type="ECO:0000256" key="1">
    <source>
        <dbReference type="SAM" id="MobiDB-lite"/>
    </source>
</evidence>
<reference evidence="2" key="3">
    <citation type="submission" date="2022-06" db="UniProtKB">
        <authorList>
            <consortium name="EnsemblPlants"/>
        </authorList>
    </citation>
    <scope>IDENTIFICATION</scope>
</reference>
<feature type="region of interest" description="Disordered" evidence="1">
    <location>
        <begin position="1"/>
        <end position="36"/>
    </location>
</feature>
<evidence type="ECO:0000313" key="3">
    <source>
        <dbReference type="Proteomes" id="UP000015106"/>
    </source>
</evidence>
<feature type="region of interest" description="Disordered" evidence="1">
    <location>
        <begin position="56"/>
        <end position="82"/>
    </location>
</feature>
<sequence length="120" mass="12324">APRCRPHPPTTSLPGSAAPTSSSTSGHSSPTPLDLAEPSPSCLLAAVKVWCEQRRGRTPARTKELGFSATATAAGPPANLQPASPPPGAALLCWPRYFSGCCCTTCDDVAAVLLVMLLLL</sequence>
<name>A0A8R7PG65_TRIUA</name>
<accession>A0A8R7PG65</accession>
<organism evidence="2 3">
    <name type="scientific">Triticum urartu</name>
    <name type="common">Red wild einkorn</name>
    <name type="synonym">Crithodium urartu</name>
    <dbReference type="NCBI Taxonomy" id="4572"/>
    <lineage>
        <taxon>Eukaryota</taxon>
        <taxon>Viridiplantae</taxon>
        <taxon>Streptophyta</taxon>
        <taxon>Embryophyta</taxon>
        <taxon>Tracheophyta</taxon>
        <taxon>Spermatophyta</taxon>
        <taxon>Magnoliopsida</taxon>
        <taxon>Liliopsida</taxon>
        <taxon>Poales</taxon>
        <taxon>Poaceae</taxon>
        <taxon>BOP clade</taxon>
        <taxon>Pooideae</taxon>
        <taxon>Triticodae</taxon>
        <taxon>Triticeae</taxon>
        <taxon>Triticinae</taxon>
        <taxon>Triticum</taxon>
    </lineage>
</organism>